<dbReference type="InterPro" id="IPR031304">
    <property type="entry name" value="SLT_2"/>
</dbReference>
<evidence type="ECO:0000259" key="3">
    <source>
        <dbReference type="Pfam" id="PF13406"/>
    </source>
</evidence>
<evidence type="ECO:0000256" key="2">
    <source>
        <dbReference type="SAM" id="SignalP"/>
    </source>
</evidence>
<evidence type="ECO:0000256" key="1">
    <source>
        <dbReference type="PIRSR" id="PIRSR611757-1"/>
    </source>
</evidence>
<comment type="caution">
    <text evidence="4">The sequence shown here is derived from an EMBL/GenBank/DDBJ whole genome shotgun (WGS) entry which is preliminary data.</text>
</comment>
<dbReference type="InterPro" id="IPR011757">
    <property type="entry name" value="Lytic_transglycosylase_MltB"/>
</dbReference>
<dbReference type="GO" id="GO:0009253">
    <property type="term" value="P:peptidoglycan catabolic process"/>
    <property type="evidence" value="ECO:0007669"/>
    <property type="project" value="TreeGrafter"/>
</dbReference>
<dbReference type="Pfam" id="PF13406">
    <property type="entry name" value="SLT_2"/>
    <property type="match status" value="1"/>
</dbReference>
<dbReference type="GO" id="GO:0008933">
    <property type="term" value="F:peptidoglycan lytic transglycosylase activity"/>
    <property type="evidence" value="ECO:0007669"/>
    <property type="project" value="TreeGrafter"/>
</dbReference>
<dbReference type="InterPro" id="IPR043426">
    <property type="entry name" value="MltB-like"/>
</dbReference>
<feature type="domain" description="Transglycosylase SLT" evidence="3">
    <location>
        <begin position="28"/>
        <end position="321"/>
    </location>
</feature>
<organism evidence="4 5">
    <name type="scientific">Candidatus Methylophosphatis roskildensis</name>
    <dbReference type="NCBI Taxonomy" id="2899263"/>
    <lineage>
        <taxon>Bacteria</taxon>
        <taxon>Pseudomonadati</taxon>
        <taxon>Pseudomonadota</taxon>
        <taxon>Betaproteobacteria</taxon>
        <taxon>Nitrosomonadales</taxon>
        <taxon>Sterolibacteriaceae</taxon>
        <taxon>Candidatus Methylophosphatis</taxon>
    </lineage>
</organism>
<dbReference type="InterPro" id="IPR023346">
    <property type="entry name" value="Lysozyme-like_dom_sf"/>
</dbReference>
<dbReference type="Gene3D" id="1.10.8.350">
    <property type="entry name" value="Bacterial muramidase"/>
    <property type="match status" value="1"/>
</dbReference>
<dbReference type="Gene3D" id="1.10.530.10">
    <property type="match status" value="1"/>
</dbReference>
<dbReference type="SUPFAM" id="SSF53955">
    <property type="entry name" value="Lysozyme-like"/>
    <property type="match status" value="1"/>
</dbReference>
<dbReference type="EMBL" id="JADJEV010000004">
    <property type="protein sequence ID" value="MBK6974612.1"/>
    <property type="molecule type" value="Genomic_DNA"/>
</dbReference>
<feature type="signal peptide" evidence="2">
    <location>
        <begin position="1"/>
        <end position="21"/>
    </location>
</feature>
<evidence type="ECO:0000313" key="5">
    <source>
        <dbReference type="Proteomes" id="UP000807785"/>
    </source>
</evidence>
<evidence type="ECO:0000313" key="4">
    <source>
        <dbReference type="EMBL" id="MBK6974612.1"/>
    </source>
</evidence>
<reference evidence="4" key="1">
    <citation type="submission" date="2020-10" db="EMBL/GenBank/DDBJ databases">
        <title>Connecting structure to function with the recovery of over 1000 high-quality activated sludge metagenome-assembled genomes encoding full-length rRNA genes using long-read sequencing.</title>
        <authorList>
            <person name="Singleton C.M."/>
            <person name="Petriglieri F."/>
            <person name="Kristensen J.M."/>
            <person name="Kirkegaard R.H."/>
            <person name="Michaelsen T.Y."/>
            <person name="Andersen M.H."/>
            <person name="Karst S.M."/>
            <person name="Dueholm M.S."/>
            <person name="Nielsen P.H."/>
            <person name="Albertsen M."/>
        </authorList>
    </citation>
    <scope>NUCLEOTIDE SEQUENCE</scope>
    <source>
        <strain evidence="4">Bjer_18-Q3-R1-45_BAT3C.347</strain>
    </source>
</reference>
<dbReference type="FunFam" id="1.10.8.350:FF:000001">
    <property type="entry name" value="Lytic murein transglycosylase B"/>
    <property type="match status" value="1"/>
</dbReference>
<accession>A0A9D7EBL2</accession>
<proteinExistence type="predicted"/>
<dbReference type="CDD" id="cd13399">
    <property type="entry name" value="Slt35-like"/>
    <property type="match status" value="1"/>
</dbReference>
<name>A0A9D7EBL2_9PROT</name>
<feature type="active site" evidence="1">
    <location>
        <position position="125"/>
    </location>
</feature>
<feature type="chain" id="PRO_5038825330" evidence="2">
    <location>
        <begin position="22"/>
        <end position="336"/>
    </location>
</feature>
<dbReference type="AlphaFoldDB" id="A0A9D7EBL2"/>
<keyword evidence="2" id="KW-0732">Signal</keyword>
<gene>
    <name evidence="4" type="primary">mltB</name>
    <name evidence="4" type="ORF">IPH26_17280</name>
</gene>
<dbReference type="PANTHER" id="PTHR30163">
    <property type="entry name" value="MEMBRANE-BOUND LYTIC MUREIN TRANSGLYCOSYLASE B"/>
    <property type="match status" value="1"/>
</dbReference>
<protein>
    <submittedName>
        <fullName evidence="4">Lytic murein transglycosylase B</fullName>
    </submittedName>
</protein>
<dbReference type="NCBIfam" id="TIGR02282">
    <property type="entry name" value="MltB"/>
    <property type="match status" value="1"/>
</dbReference>
<dbReference type="PANTHER" id="PTHR30163:SF9">
    <property type="entry name" value="MEMBRANE-BOUND LYTIC MUREIN TRANSGLYCOSYLASE B"/>
    <property type="match status" value="1"/>
</dbReference>
<dbReference type="Proteomes" id="UP000807785">
    <property type="component" value="Unassembled WGS sequence"/>
</dbReference>
<sequence>MNPIARLLLLFVLAIPCATGAASDYAAREEVQAFITEMQDRHGFDADELRRLFGQAQMLPTVIKYVLPPSSPRQRSWRAYRPRYIDSARVAGGLAFWQRNEPAIKAASEQYGVPPEIIVAIIGVETVYGRNIGDFETFSALTTLAFDYPPRAELFRRELGELLLLAREQQRDVREFRGSYAGALGLPQFLPSSWRSYAVDFDGDDHVDLFGSPADAIGSVARFLGEHGWERDKPVSLRVTSIDGEPKPLLDSGIEPLLNTDDLEQFGVKTRSPAPPATRFALIDLITPDEPTEYWLGFHNFYVITRYNRSSFYAMSVYQLGEALRASWQSSEQAAR</sequence>